<comment type="caution">
    <text evidence="2">The sequence shown here is derived from an EMBL/GenBank/DDBJ whole genome shotgun (WGS) entry which is preliminary data.</text>
</comment>
<dbReference type="Gene3D" id="1.20.5.320">
    <property type="entry name" value="6-Phosphogluconate Dehydrogenase, domain 3"/>
    <property type="match status" value="2"/>
</dbReference>
<proteinExistence type="predicted"/>
<feature type="compositionally biased region" description="Low complexity" evidence="1">
    <location>
        <begin position="35"/>
        <end position="48"/>
    </location>
</feature>
<protein>
    <submittedName>
        <fullName evidence="2">Collagen-like protein</fullName>
    </submittedName>
</protein>
<feature type="region of interest" description="Disordered" evidence="1">
    <location>
        <begin position="139"/>
        <end position="158"/>
    </location>
</feature>
<reference evidence="2 3" key="1">
    <citation type="journal article" date="2021" name="ISME Commun">
        <title>Automated analysis of genomic sequences facilitates high-throughput and comprehensive description of bacteria.</title>
        <authorList>
            <person name="Hitch T.C.A."/>
        </authorList>
    </citation>
    <scope>NUCLEOTIDE SEQUENCE [LARGE SCALE GENOMIC DNA]</scope>
    <source>
        <strain evidence="2 3">Sanger_34</strain>
    </source>
</reference>
<dbReference type="Proteomes" id="UP001652397">
    <property type="component" value="Unassembled WGS sequence"/>
</dbReference>
<accession>A0ABT2U2X0</accession>
<dbReference type="PANTHER" id="PTHR24637">
    <property type="entry name" value="COLLAGEN"/>
    <property type="match status" value="1"/>
</dbReference>
<feature type="compositionally biased region" description="Low complexity" evidence="1">
    <location>
        <begin position="16"/>
        <end position="26"/>
    </location>
</feature>
<feature type="region of interest" description="Disordered" evidence="1">
    <location>
        <begin position="1"/>
        <end position="48"/>
    </location>
</feature>
<dbReference type="RefSeq" id="WP_262564060.1">
    <property type="nucleotide sequence ID" value="NZ_JAOQJE010000005.1"/>
</dbReference>
<sequence>MANETDTGISLDFVLPAGPAGPQGAKGEAGEKGDTGPQGATGATPTVTVGTVTAGDTAGVLANETDTGISLDFVLPAGPAGPQGVKGEAGEKGDTGPQGATGATPTVTVGTVTAGDTAGVLANETDTGISLDFVLPAGPAGPQGAKGEAGEKGDTGPAPAIEIAEDTVTSYKLRFKTSAQDIVSPNLRGTSITYNADLSKAGSTTEVPLDALTLSAEYVSADAIRLSIRPKETGTSVLADIRRVSIYDGGVFDIQTNDNTTITTRMVLDDTLFSHSREMHWMNIRIQNPSTGLWSMCVVRTFCSLNGSRTSICVDWLYTGVSFK</sequence>
<evidence type="ECO:0000256" key="1">
    <source>
        <dbReference type="SAM" id="MobiDB-lite"/>
    </source>
</evidence>
<evidence type="ECO:0000313" key="2">
    <source>
        <dbReference type="EMBL" id="MCU6788812.1"/>
    </source>
</evidence>
<keyword evidence="3" id="KW-1185">Reference proteome</keyword>
<gene>
    <name evidence="2" type="ORF">OCV66_06865</name>
</gene>
<dbReference type="EMBL" id="JAOQJE010000005">
    <property type="protein sequence ID" value="MCU6788812.1"/>
    <property type="molecule type" value="Genomic_DNA"/>
</dbReference>
<feature type="region of interest" description="Disordered" evidence="1">
    <location>
        <begin position="79"/>
        <end position="108"/>
    </location>
</feature>
<evidence type="ECO:0000313" key="3">
    <source>
        <dbReference type="Proteomes" id="UP001652397"/>
    </source>
</evidence>
<feature type="compositionally biased region" description="Low complexity" evidence="1">
    <location>
        <begin position="95"/>
        <end position="108"/>
    </location>
</feature>
<organism evidence="2 3">
    <name type="scientific">Agathobaculum ammoniilyticum</name>
    <dbReference type="NCBI Taxonomy" id="2981778"/>
    <lineage>
        <taxon>Bacteria</taxon>
        <taxon>Bacillati</taxon>
        <taxon>Bacillota</taxon>
        <taxon>Clostridia</taxon>
        <taxon>Eubacteriales</taxon>
        <taxon>Butyricicoccaceae</taxon>
        <taxon>Agathobaculum</taxon>
    </lineage>
</organism>
<name>A0ABT2U2X0_9FIRM</name>